<evidence type="ECO:0000259" key="3">
    <source>
        <dbReference type="Pfam" id="PF01478"/>
    </source>
</evidence>
<proteinExistence type="inferred from homology"/>
<evidence type="ECO:0000313" key="5">
    <source>
        <dbReference type="Proteomes" id="UP000615455"/>
    </source>
</evidence>
<gene>
    <name evidence="4" type="ORF">GCM10008018_37760</name>
</gene>
<feature type="transmembrane region" description="Helical" evidence="2">
    <location>
        <begin position="48"/>
        <end position="70"/>
    </location>
</feature>
<comment type="similarity">
    <text evidence="1">Belongs to the peptidase A24 family.</text>
</comment>
<accession>A0ABQ1EVP8</accession>
<protein>
    <submittedName>
        <fullName evidence="4">Type 4 prepilin peptidase 1</fullName>
    </submittedName>
</protein>
<dbReference type="PANTHER" id="PTHR30487">
    <property type="entry name" value="TYPE 4 PREPILIN-LIKE PROTEINS LEADER PEPTIDE-PROCESSING ENZYME"/>
    <property type="match status" value="1"/>
</dbReference>
<reference evidence="5" key="1">
    <citation type="journal article" date="2019" name="Int. J. Syst. Evol. Microbiol.">
        <title>The Global Catalogue of Microorganisms (GCM) 10K type strain sequencing project: providing services to taxonomists for standard genome sequencing and annotation.</title>
        <authorList>
            <consortium name="The Broad Institute Genomics Platform"/>
            <consortium name="The Broad Institute Genome Sequencing Center for Infectious Disease"/>
            <person name="Wu L."/>
            <person name="Ma J."/>
        </authorList>
    </citation>
    <scope>NUCLEOTIDE SEQUENCE [LARGE SCALE GENOMIC DNA]</scope>
    <source>
        <strain evidence="5">CGMCC 1.15043</strain>
    </source>
</reference>
<dbReference type="PANTHER" id="PTHR30487:SF0">
    <property type="entry name" value="PREPILIN LEADER PEPTIDASE_N-METHYLTRANSFERASE-RELATED"/>
    <property type="match status" value="1"/>
</dbReference>
<feature type="domain" description="Prepilin type IV endopeptidase peptidase" evidence="3">
    <location>
        <begin position="8"/>
        <end position="111"/>
    </location>
</feature>
<keyword evidence="2" id="KW-1133">Transmembrane helix</keyword>
<organism evidence="4 5">
    <name type="scientific">Paenibacillus marchantiophytorum</name>
    <dbReference type="NCBI Taxonomy" id="1619310"/>
    <lineage>
        <taxon>Bacteria</taxon>
        <taxon>Bacillati</taxon>
        <taxon>Bacillota</taxon>
        <taxon>Bacilli</taxon>
        <taxon>Bacillales</taxon>
        <taxon>Paenibacillaceae</taxon>
        <taxon>Paenibacillus</taxon>
    </lineage>
</organism>
<dbReference type="RefSeq" id="WP_189013889.1">
    <property type="nucleotide sequence ID" value="NZ_BMHE01000019.1"/>
</dbReference>
<name>A0ABQ1EVP8_9BACL</name>
<keyword evidence="2" id="KW-0472">Membrane</keyword>
<dbReference type="Gene3D" id="1.20.120.1220">
    <property type="match status" value="1"/>
</dbReference>
<feature type="transmembrane region" description="Helical" evidence="2">
    <location>
        <begin position="156"/>
        <end position="172"/>
    </location>
</feature>
<evidence type="ECO:0000313" key="4">
    <source>
        <dbReference type="EMBL" id="GFZ88092.1"/>
    </source>
</evidence>
<sequence>MEETIIHLLFFIVIAIALISDVRCAIIPNKLTIGGTIIGLGFHAATAGWSGFVFALIGAGIGFMMLFILYMLGALGAGDVKLFTAIGAIMGGMFVLQLTVFAILCAGAIGLGLLCIQKRMLATGNKLAGWLFTIIVCQELDSLFSLKRQSNTKFPFMYAVAPSTVFTWYYSFL</sequence>
<dbReference type="InterPro" id="IPR000045">
    <property type="entry name" value="Prepilin_IV_endopep_pep"/>
</dbReference>
<feature type="transmembrane region" description="Helical" evidence="2">
    <location>
        <begin position="82"/>
        <end position="115"/>
    </location>
</feature>
<dbReference type="Pfam" id="PF01478">
    <property type="entry name" value="Peptidase_A24"/>
    <property type="match status" value="1"/>
</dbReference>
<evidence type="ECO:0000256" key="1">
    <source>
        <dbReference type="ARBA" id="ARBA00005801"/>
    </source>
</evidence>
<dbReference type="EMBL" id="BMHE01000019">
    <property type="protein sequence ID" value="GFZ88092.1"/>
    <property type="molecule type" value="Genomic_DNA"/>
</dbReference>
<comment type="caution">
    <text evidence="4">The sequence shown here is derived from an EMBL/GenBank/DDBJ whole genome shotgun (WGS) entry which is preliminary data.</text>
</comment>
<keyword evidence="5" id="KW-1185">Reference proteome</keyword>
<dbReference type="Proteomes" id="UP000615455">
    <property type="component" value="Unassembled WGS sequence"/>
</dbReference>
<dbReference type="InterPro" id="IPR050882">
    <property type="entry name" value="Prepilin_peptidase/N-MTase"/>
</dbReference>
<evidence type="ECO:0000256" key="2">
    <source>
        <dbReference type="SAM" id="Phobius"/>
    </source>
</evidence>
<keyword evidence="2" id="KW-0812">Transmembrane</keyword>